<keyword evidence="2" id="KW-1185">Reference proteome</keyword>
<gene>
    <name evidence="1" type="ORF">SAMN05216289_11366</name>
</gene>
<sequence length="1431" mass="161850">MIKRTFKEIPAGRVTESDNPDFLVSLGWSQGLDWDALLQSKRVLIISEAGSGKTYECRQHAERLYSDGQAAFFVELSELSRSGLRGVLDDEQEARLDTWLGSQSEVATFFLDSIDELNLSLGSFSQALTNLKKGVGSRLGNIRVIVTSRPIPIDEQLMRKRLPIPPDPLPEPTGEAFADVAINGHPNSRNAKGPPDWRVVAVMPLSDEQILEFALGQGVSDASQLLDDLHRRNAVGFARRPQDLIEICADWRVNKRIRTHREQVESNVQVKLKSRDPKHEVAELSDERAKEGASQLALAMQLTKRLTIRYSAGADIVATDRPINPEIVLSHWAPKEREALLERPLFGFASYGRVRFHHRSVMEYLAAHQLSCLRRKGMSSRALQTLLFAETRGRAIVRPSKRPIAGWLALTETEVFEFLRDNEPSVLLDEGDPGSLTCAQRIQALRAYVQRYGPGGWRDLRVPRIQVHRIASSDLGDEIQRLWECGVENPDVRVFLLNLIEAGRIDSCANIPYELVSDVDAQGIERVVAMAALIAISDRRLPEVSQSIACEELYWPTELVCAALFKLFPKHMSVGQFCNALRRIDGEPVRSGSFGWDLPRFLASLELGKSAAATLRDGISAVVSEGLKWDDKSGELRGGRPLLSIALAAVCVNGLRTNRSDGWLRASLLALRLYRPSSGNPEPIETLKKELYELNGEENARLFWVADAFSREFRVIDDPRKRLNAILAYDEAVQISRDRDSVWIRQSLGDASLDLADREVLLEIAVGLFPDAQEWSDHLSDLRSRVDGERVLLDRLDKYLRKPPRRRGLGRFEKRDRKRRERARRKKARQRASWIQLWRTVVNEPDVAFSGDRDRHSAWYLWETMSRDGEHPSGWNRGFIERTFGDGIADRFRLTLMKVWREGSPLLLSERSNDKRNTIYSELRFGLSGIYAEAEDPNWAGKLMHDEAVLAVRFAPYEWDHLPEWMDSLSIAHPDAVVQVLGSEVLWELHHEVAESGFSRLLQCIEFGPPGPAALLIKQLMGWLMRSGDRQGEESNAKGVADRLTQVVGIIMKFGDEAARSELLDVTKDRLQSAPSLAVRRVWIPTALRLSPEAGVKALEDELAKIGPDERGVAVDLLARLFCDQRNAIELNDDCFPPQLLLRLLRLSFMHIRVEDAVERREEDFPNNAGRVQSIIIEALFARKGDEGWAAKMEMANDPLCEHFRDRIVAVAQETWAQEFDSDALDDEQVATLEDSLEAPPSTNEAMYAMLMDRLAQLDDRLLRDDSPRELWSRIPEEKLMRREIARQLKGVANGMYLVDQEAVTADEKETDIRLRSVTGGYEGVVELKIGEKDRSAKELVGAIEDQLVMKYLGPEKRRSGVLLITLAKERTWVHPTEGRKIDVRELMCLLREEAQRVRLKFNDTIQVAVHLLDLRPRAPVEGAKRSKSSP</sequence>
<dbReference type="OrthoDB" id="6398376at2"/>
<dbReference type="Gene3D" id="3.40.50.300">
    <property type="entry name" value="P-loop containing nucleotide triphosphate hydrolases"/>
    <property type="match status" value="1"/>
</dbReference>
<evidence type="ECO:0000313" key="2">
    <source>
        <dbReference type="Proteomes" id="UP000198575"/>
    </source>
</evidence>
<dbReference type="Proteomes" id="UP000198575">
    <property type="component" value="Unassembled WGS sequence"/>
</dbReference>
<organism evidence="1 2">
    <name type="scientific">Dokdonella immobilis</name>
    <dbReference type="NCBI Taxonomy" id="578942"/>
    <lineage>
        <taxon>Bacteria</taxon>
        <taxon>Pseudomonadati</taxon>
        <taxon>Pseudomonadota</taxon>
        <taxon>Gammaproteobacteria</taxon>
        <taxon>Lysobacterales</taxon>
        <taxon>Rhodanobacteraceae</taxon>
        <taxon>Dokdonella</taxon>
    </lineage>
</organism>
<dbReference type="SUPFAM" id="SSF52540">
    <property type="entry name" value="P-loop containing nucleoside triphosphate hydrolases"/>
    <property type="match status" value="1"/>
</dbReference>
<reference evidence="1 2" key="1">
    <citation type="submission" date="2016-10" db="EMBL/GenBank/DDBJ databases">
        <authorList>
            <person name="de Groot N.N."/>
        </authorList>
    </citation>
    <scope>NUCLEOTIDE SEQUENCE [LARGE SCALE GENOMIC DNA]</scope>
    <source>
        <strain evidence="1 2">CGMCC 1.7659</strain>
    </source>
</reference>
<protein>
    <submittedName>
        <fullName evidence="1">Uncharacterized protein</fullName>
    </submittedName>
</protein>
<dbReference type="EMBL" id="FOVF01000013">
    <property type="protein sequence ID" value="SFN31166.1"/>
    <property type="molecule type" value="Genomic_DNA"/>
</dbReference>
<evidence type="ECO:0000313" key="1">
    <source>
        <dbReference type="EMBL" id="SFN31166.1"/>
    </source>
</evidence>
<proteinExistence type="predicted"/>
<dbReference type="InterPro" id="IPR027417">
    <property type="entry name" value="P-loop_NTPase"/>
</dbReference>
<dbReference type="RefSeq" id="WP_092407772.1">
    <property type="nucleotide sequence ID" value="NZ_FOVF01000013.1"/>
</dbReference>
<name>A0A1I4XZI2_9GAMM</name>
<accession>A0A1I4XZI2</accession>